<dbReference type="Pfam" id="PF13185">
    <property type="entry name" value="GAF_2"/>
    <property type="match status" value="1"/>
</dbReference>
<evidence type="ECO:0000259" key="1">
    <source>
        <dbReference type="SMART" id="SM00065"/>
    </source>
</evidence>
<reference evidence="2" key="1">
    <citation type="journal article" date="2021" name="PeerJ">
        <title>Extensive microbial diversity within the chicken gut microbiome revealed by metagenomics and culture.</title>
        <authorList>
            <person name="Gilroy R."/>
            <person name="Ravi A."/>
            <person name="Getino M."/>
            <person name="Pursley I."/>
            <person name="Horton D.L."/>
            <person name="Alikhan N.F."/>
            <person name="Baker D."/>
            <person name="Gharbi K."/>
            <person name="Hall N."/>
            <person name="Watson M."/>
            <person name="Adriaenssens E.M."/>
            <person name="Foster-Nyarko E."/>
            <person name="Jarju S."/>
            <person name="Secka A."/>
            <person name="Antonio M."/>
            <person name="Oren A."/>
            <person name="Chaudhuri R.R."/>
            <person name="La Ragione R."/>
            <person name="Hildebrand F."/>
            <person name="Pallen M.J."/>
        </authorList>
    </citation>
    <scope>NUCLEOTIDE SEQUENCE</scope>
    <source>
        <strain evidence="2">ChiSxjej5B17-1746</strain>
    </source>
</reference>
<dbReference type="EMBL" id="DXGI01000457">
    <property type="protein sequence ID" value="HIW79886.1"/>
    <property type="molecule type" value="Genomic_DNA"/>
</dbReference>
<comment type="caution">
    <text evidence="2">The sequence shown here is derived from an EMBL/GenBank/DDBJ whole genome shotgun (WGS) entry which is preliminary data.</text>
</comment>
<dbReference type="SMART" id="SM00065">
    <property type="entry name" value="GAF"/>
    <property type="match status" value="2"/>
</dbReference>
<dbReference type="AlphaFoldDB" id="A0A9D1R4C6"/>
<gene>
    <name evidence="2" type="ORF">H9874_12205</name>
</gene>
<accession>A0A9D1R4C6</accession>
<proteinExistence type="predicted"/>
<sequence>MATLHDSDNTLLALVRTTFDAHSAVLFLPDQSGNYTVALSSTDGEPNVQEVTIAPGKGLVGWILRHKQPVIVNNLDMRHTFLGYYDEEDEGAVSAFMGCHIPEGGALCVDSVRPRAYSEEDQLLLHRFARHIARQVHSAGLASDAEDLRRYFAQLERLSELGARTPHWGEYLKTFLRLMAESTGFEYVAFATTQEGESTYTVEGENTPLLITEEGRPDLPLASGGLVSWVFRNDVPVHAEGSDGAPSTPLFGKLPGVPDFQAVICLPIQMNKVTCGVVCLAGLEPRPLSPHLRSFAKIAASYLAQYLEMLYLRHRLKTLLPRAKLHRDGAMAYDPDTAPSAPLSEEE</sequence>
<feature type="domain" description="GAF" evidence="1">
    <location>
        <begin position="3"/>
        <end position="146"/>
    </location>
</feature>
<organism evidence="2 3">
    <name type="scientific">Candidatus Bilophila faecipullorum</name>
    <dbReference type="NCBI Taxonomy" id="2838482"/>
    <lineage>
        <taxon>Bacteria</taxon>
        <taxon>Pseudomonadati</taxon>
        <taxon>Thermodesulfobacteriota</taxon>
        <taxon>Desulfovibrionia</taxon>
        <taxon>Desulfovibrionales</taxon>
        <taxon>Desulfovibrionaceae</taxon>
        <taxon>Bilophila</taxon>
    </lineage>
</organism>
<dbReference type="Gene3D" id="3.30.450.40">
    <property type="match status" value="2"/>
</dbReference>
<dbReference type="InterPro" id="IPR029016">
    <property type="entry name" value="GAF-like_dom_sf"/>
</dbReference>
<evidence type="ECO:0000313" key="3">
    <source>
        <dbReference type="Proteomes" id="UP000824264"/>
    </source>
</evidence>
<dbReference type="InterPro" id="IPR003018">
    <property type="entry name" value="GAF"/>
</dbReference>
<dbReference type="Pfam" id="PF01590">
    <property type="entry name" value="GAF"/>
    <property type="match status" value="1"/>
</dbReference>
<evidence type="ECO:0000313" key="2">
    <source>
        <dbReference type="EMBL" id="HIW79886.1"/>
    </source>
</evidence>
<dbReference type="Proteomes" id="UP000824264">
    <property type="component" value="Unassembled WGS sequence"/>
</dbReference>
<dbReference type="SUPFAM" id="SSF55781">
    <property type="entry name" value="GAF domain-like"/>
    <property type="match status" value="2"/>
</dbReference>
<name>A0A9D1R4C6_9BACT</name>
<protein>
    <submittedName>
        <fullName evidence="2">GAF domain-containing protein</fullName>
    </submittedName>
</protein>
<reference evidence="2" key="2">
    <citation type="submission" date="2021-04" db="EMBL/GenBank/DDBJ databases">
        <authorList>
            <person name="Gilroy R."/>
        </authorList>
    </citation>
    <scope>NUCLEOTIDE SEQUENCE</scope>
    <source>
        <strain evidence="2">ChiSxjej5B17-1746</strain>
    </source>
</reference>
<feature type="domain" description="GAF" evidence="1">
    <location>
        <begin position="167"/>
        <end position="317"/>
    </location>
</feature>